<gene>
    <name evidence="1" type="ORF">PUN28_017731</name>
</gene>
<sequence>MPFLKNCHSDFLLLNLYYFPEFYLCRTCLNQVAIYSRHIFRPHFNILVFYMNFKYDLCILRSFSYESYVAYFLVSQLNNFPVIRWKRFTKVSIDILTMSLLQVHCIALFPYSTHLGAAKFVDSAQLNP</sequence>
<keyword evidence="2" id="KW-1185">Reference proteome</keyword>
<evidence type="ECO:0000313" key="1">
    <source>
        <dbReference type="EMBL" id="KAL0103663.1"/>
    </source>
</evidence>
<dbReference type="AlphaFoldDB" id="A0AAW2EIV7"/>
<name>A0AAW2EIV7_9HYME</name>
<comment type="caution">
    <text evidence="1">The sequence shown here is derived from an EMBL/GenBank/DDBJ whole genome shotgun (WGS) entry which is preliminary data.</text>
</comment>
<dbReference type="Proteomes" id="UP001430953">
    <property type="component" value="Unassembled WGS sequence"/>
</dbReference>
<accession>A0AAW2EIV7</accession>
<protein>
    <submittedName>
        <fullName evidence="1">Uncharacterized protein</fullName>
    </submittedName>
</protein>
<proteinExistence type="predicted"/>
<organism evidence="1 2">
    <name type="scientific">Cardiocondyla obscurior</name>
    <dbReference type="NCBI Taxonomy" id="286306"/>
    <lineage>
        <taxon>Eukaryota</taxon>
        <taxon>Metazoa</taxon>
        <taxon>Ecdysozoa</taxon>
        <taxon>Arthropoda</taxon>
        <taxon>Hexapoda</taxon>
        <taxon>Insecta</taxon>
        <taxon>Pterygota</taxon>
        <taxon>Neoptera</taxon>
        <taxon>Endopterygota</taxon>
        <taxon>Hymenoptera</taxon>
        <taxon>Apocrita</taxon>
        <taxon>Aculeata</taxon>
        <taxon>Formicoidea</taxon>
        <taxon>Formicidae</taxon>
        <taxon>Myrmicinae</taxon>
        <taxon>Cardiocondyla</taxon>
    </lineage>
</organism>
<reference evidence="1 2" key="1">
    <citation type="submission" date="2023-03" db="EMBL/GenBank/DDBJ databases">
        <title>High recombination rates correlate with genetic variation in Cardiocondyla obscurior ants.</title>
        <authorList>
            <person name="Errbii M."/>
        </authorList>
    </citation>
    <scope>NUCLEOTIDE SEQUENCE [LARGE SCALE GENOMIC DNA]</scope>
    <source>
        <strain evidence="1">Alpha-2009</strain>
        <tissue evidence="1">Whole body</tissue>
    </source>
</reference>
<evidence type="ECO:0000313" key="2">
    <source>
        <dbReference type="Proteomes" id="UP001430953"/>
    </source>
</evidence>
<dbReference type="EMBL" id="JADYXP020000021">
    <property type="protein sequence ID" value="KAL0103663.1"/>
    <property type="molecule type" value="Genomic_DNA"/>
</dbReference>